<comment type="caution">
    <text evidence="2">The sequence shown here is derived from an EMBL/GenBank/DDBJ whole genome shotgun (WGS) entry which is preliminary data.</text>
</comment>
<feature type="signal peptide" evidence="1">
    <location>
        <begin position="1"/>
        <end position="32"/>
    </location>
</feature>
<evidence type="ECO:0000313" key="3">
    <source>
        <dbReference type="Proteomes" id="UP000324629"/>
    </source>
</evidence>
<proteinExistence type="predicted"/>
<organism evidence="2 3">
    <name type="scientific">Paragonimus westermani</name>
    <dbReference type="NCBI Taxonomy" id="34504"/>
    <lineage>
        <taxon>Eukaryota</taxon>
        <taxon>Metazoa</taxon>
        <taxon>Spiralia</taxon>
        <taxon>Lophotrochozoa</taxon>
        <taxon>Platyhelminthes</taxon>
        <taxon>Trematoda</taxon>
        <taxon>Digenea</taxon>
        <taxon>Plagiorchiida</taxon>
        <taxon>Troglotremata</taxon>
        <taxon>Troglotrematidae</taxon>
        <taxon>Paragonimus</taxon>
    </lineage>
</organism>
<dbReference type="AlphaFoldDB" id="A0A5J4NSZ8"/>
<keyword evidence="3" id="KW-1185">Reference proteome</keyword>
<feature type="chain" id="PRO_5023931440" evidence="1">
    <location>
        <begin position="33"/>
        <end position="106"/>
    </location>
</feature>
<evidence type="ECO:0000313" key="2">
    <source>
        <dbReference type="EMBL" id="KAA3678632.1"/>
    </source>
</evidence>
<name>A0A5J4NSZ8_9TREM</name>
<evidence type="ECO:0000256" key="1">
    <source>
        <dbReference type="SAM" id="SignalP"/>
    </source>
</evidence>
<accession>A0A5J4NSZ8</accession>
<dbReference type="EMBL" id="QNGE01001019">
    <property type="protein sequence ID" value="KAA3678632.1"/>
    <property type="molecule type" value="Genomic_DNA"/>
</dbReference>
<dbReference type="Proteomes" id="UP000324629">
    <property type="component" value="Unassembled WGS sequence"/>
</dbReference>
<protein>
    <submittedName>
        <fullName evidence="2">Uncharacterized protein</fullName>
    </submittedName>
</protein>
<keyword evidence="1" id="KW-0732">Signal</keyword>
<gene>
    <name evidence="2" type="ORF">DEA37_0009339</name>
</gene>
<sequence>MFHSSTGNFTKMTGLSLLLVILSSVALLKVHCQDEDSQLMEQAYNVYYQTTEPEHKCIASCVHCYKTNDARMVRCANSICRESEAIRFPRNIDNVCPVLDAYEGLL</sequence>
<reference evidence="2 3" key="1">
    <citation type="journal article" date="2019" name="Gigascience">
        <title>Whole-genome sequence of the oriental lung fluke Paragonimus westermani.</title>
        <authorList>
            <person name="Oey H."/>
            <person name="Zakrzewski M."/>
            <person name="Narain K."/>
            <person name="Devi K.R."/>
            <person name="Agatsuma T."/>
            <person name="Nawaratna S."/>
            <person name="Gobert G.N."/>
            <person name="Jones M.K."/>
            <person name="Ragan M.A."/>
            <person name="McManus D.P."/>
            <person name="Krause L."/>
        </authorList>
    </citation>
    <scope>NUCLEOTIDE SEQUENCE [LARGE SCALE GENOMIC DNA]</scope>
    <source>
        <strain evidence="2 3">IND2009</strain>
    </source>
</reference>